<evidence type="ECO:0000313" key="2">
    <source>
        <dbReference type="RefSeq" id="XP_016503726.1"/>
    </source>
</evidence>
<dbReference type="AlphaFoldDB" id="A0A1S4CRM5"/>
<dbReference type="RefSeq" id="XP_016503726.1">
    <property type="nucleotide sequence ID" value="XM_016648240.1"/>
</dbReference>
<proteinExistence type="predicted"/>
<protein>
    <recommendedName>
        <fullName evidence="1">Tf2-1-like SH3-like domain-containing protein</fullName>
    </recommendedName>
</protein>
<name>A0A1S4CRM5_TOBAC</name>
<gene>
    <name evidence="2" type="primary">LOC107821787</name>
</gene>
<dbReference type="PANTHER" id="PTHR46148:SF58">
    <property type="entry name" value="RETROTRANSPOSON PROTEIN"/>
    <property type="match status" value="1"/>
</dbReference>
<dbReference type="Pfam" id="PF24626">
    <property type="entry name" value="SH3_Tf2-1"/>
    <property type="match status" value="1"/>
</dbReference>
<dbReference type="InterPro" id="IPR056924">
    <property type="entry name" value="SH3_Tf2-1"/>
</dbReference>
<organism evidence="2">
    <name type="scientific">Nicotiana tabacum</name>
    <name type="common">Common tobacco</name>
    <dbReference type="NCBI Taxonomy" id="4097"/>
    <lineage>
        <taxon>Eukaryota</taxon>
        <taxon>Viridiplantae</taxon>
        <taxon>Streptophyta</taxon>
        <taxon>Embryophyta</taxon>
        <taxon>Tracheophyta</taxon>
        <taxon>Spermatophyta</taxon>
        <taxon>Magnoliopsida</taxon>
        <taxon>eudicotyledons</taxon>
        <taxon>Gunneridae</taxon>
        <taxon>Pentapetalae</taxon>
        <taxon>asterids</taxon>
        <taxon>lamiids</taxon>
        <taxon>Solanales</taxon>
        <taxon>Solanaceae</taxon>
        <taxon>Nicotianoideae</taxon>
        <taxon>Nicotianeae</taxon>
        <taxon>Nicotiana</taxon>
    </lineage>
</organism>
<dbReference type="PANTHER" id="PTHR46148">
    <property type="entry name" value="CHROMO DOMAIN-CONTAINING PROTEIN"/>
    <property type="match status" value="1"/>
</dbReference>
<feature type="domain" description="Tf2-1-like SH3-like" evidence="1">
    <location>
        <begin position="86"/>
        <end position="115"/>
    </location>
</feature>
<reference evidence="2" key="1">
    <citation type="submission" date="2025-08" db="UniProtKB">
        <authorList>
            <consortium name="RefSeq"/>
        </authorList>
    </citation>
    <scope>IDENTIFICATION</scope>
</reference>
<accession>A0A1S4CRM5</accession>
<dbReference type="KEGG" id="nta:107821787"/>
<sequence>MAQFEALYERKCRPPSGWFEVGETKLLGSELVQQAVEKVKMIRGRLLTAQSSKNSYSDNRRQDLEFVVGDWIFLRVSLMKGMIKFKGGQVAYKLELPQESEAVHLVLHVSMLRKCLIDLSYITPIEDIQVMEDLSYKTVPVAILDHQACKLQTKEVASVKLRWRNNNIEEMTRKAEEDMNSRYPHLFHAMGGNNETTMAGTTLDD</sequence>
<evidence type="ECO:0000259" key="1">
    <source>
        <dbReference type="Pfam" id="PF24626"/>
    </source>
</evidence>
<dbReference type="PaxDb" id="4097-A0A1S4CRM5"/>
<dbReference type="OrthoDB" id="1001672at2759"/>